<protein>
    <recommendedName>
        <fullName evidence="1">Bulb-type lectin domain-containing protein</fullName>
    </recommendedName>
</protein>
<name>A0A3G2L1P3_9FLAO</name>
<dbReference type="InterPro" id="IPR001480">
    <property type="entry name" value="Bulb-type_lectin_dom"/>
</dbReference>
<gene>
    <name evidence="2" type="ORF">D1013_01590</name>
</gene>
<dbReference type="EMBL" id="CP032050">
    <property type="protein sequence ID" value="AYN66163.1"/>
    <property type="molecule type" value="Genomic_DNA"/>
</dbReference>
<dbReference type="AlphaFoldDB" id="A0A3G2L1P3"/>
<dbReference type="PROSITE" id="PS50927">
    <property type="entry name" value="BULB_LECTIN"/>
    <property type="match status" value="1"/>
</dbReference>
<dbReference type="Proteomes" id="UP000276309">
    <property type="component" value="Chromosome"/>
</dbReference>
<evidence type="ECO:0000313" key="3">
    <source>
        <dbReference type="Proteomes" id="UP000276309"/>
    </source>
</evidence>
<proteinExistence type="predicted"/>
<dbReference type="SUPFAM" id="SSF50998">
    <property type="entry name" value="Quinoprotein alcohol dehydrogenase-like"/>
    <property type="match status" value="1"/>
</dbReference>
<accession>A0A3G2L1P3</accession>
<dbReference type="RefSeq" id="WP_121847215.1">
    <property type="nucleotide sequence ID" value="NZ_CP032050.1"/>
</dbReference>
<evidence type="ECO:0000313" key="2">
    <source>
        <dbReference type="EMBL" id="AYN66163.1"/>
    </source>
</evidence>
<keyword evidence="3" id="KW-1185">Reference proteome</keyword>
<dbReference type="InterPro" id="IPR011047">
    <property type="entry name" value="Quinoprotein_ADH-like_sf"/>
</dbReference>
<sequence length="451" mass="48349">MVDYIFGSVKRRLFVTVLSVLVGACSKNDDDKPSPLPEPAEIQVETATFGGSLNDSGKALVKTTDRGFAILGHTQSNDGDVSDKDAEDFDFWLMKFDAQSSLEWTKSYGGSENDRGSDLVQTADGGFALLGFSESSNGDVSENGGSLDYWLAKTDSNGNLLWQKSFGYKGRDEGISLIETKDQGYLLVGVLDVTASEGQGNQTARNHAGGDYWAVKINSSGDIEWSQYYGGTFTDTAYDVVELNKGGYLIVGSSDSFDVDISDNKGTYDFWVVRITDVGELLWEKNFGGSEIDEAKAIVPTADGNFLIVGDTRSNDQDVSTNKGAADIWVVKIDGAGELVWERTYGGSGFDAASSVVATSDGGYLIAGNSRSGDGDLQSNQGQNDAWVLKINDEGIIVWQRSVGGSQIDLAAAVIELNGEKVFAVGESASDDFDVNQNKGFTDVFLLAFSF</sequence>
<dbReference type="PANTHER" id="PTHR42754">
    <property type="entry name" value="ENDOGLUCANASE"/>
    <property type="match status" value="1"/>
</dbReference>
<organism evidence="2 3">
    <name type="scientific">Euzebyella marina</name>
    <dbReference type="NCBI Taxonomy" id="1761453"/>
    <lineage>
        <taxon>Bacteria</taxon>
        <taxon>Pseudomonadati</taxon>
        <taxon>Bacteroidota</taxon>
        <taxon>Flavobacteriia</taxon>
        <taxon>Flavobacteriales</taxon>
        <taxon>Flavobacteriaceae</taxon>
        <taxon>Euzebyella</taxon>
    </lineage>
</organism>
<reference evidence="2 3" key="1">
    <citation type="submission" date="2018-08" db="EMBL/GenBank/DDBJ databases">
        <title>The reduced genetic potential of extracellular carbohydrate catabolism in Euzebyella marina RN62, a Flavobacteriia bacterium isolated from the hadal water.</title>
        <authorList>
            <person name="Xue C."/>
        </authorList>
    </citation>
    <scope>NUCLEOTIDE SEQUENCE [LARGE SCALE GENOMIC DNA]</scope>
    <source>
        <strain evidence="2 3">RN62</strain>
    </source>
</reference>
<dbReference type="KEGG" id="emar:D1013_01590"/>
<evidence type="ECO:0000259" key="1">
    <source>
        <dbReference type="PROSITE" id="PS50927"/>
    </source>
</evidence>
<feature type="domain" description="Bulb-type lectin" evidence="1">
    <location>
        <begin position="234"/>
        <end position="379"/>
    </location>
</feature>
<dbReference type="OrthoDB" id="9811934at2"/>
<dbReference type="PANTHER" id="PTHR42754:SF1">
    <property type="entry name" value="LIPOPROTEIN"/>
    <property type="match status" value="1"/>
</dbReference>